<evidence type="ECO:0000313" key="2">
    <source>
        <dbReference type="EMBL" id="MPN26369.1"/>
    </source>
</evidence>
<dbReference type="PROSITE" id="PS51379">
    <property type="entry name" value="4FE4S_FER_2"/>
    <property type="match status" value="2"/>
</dbReference>
<dbReference type="InterPro" id="IPR017900">
    <property type="entry name" value="4Fe4S_Fe_S_CS"/>
</dbReference>
<dbReference type="Pfam" id="PF04015">
    <property type="entry name" value="DUF362"/>
    <property type="match status" value="1"/>
</dbReference>
<accession>A0A645GKJ0</accession>
<dbReference type="InterPro" id="IPR017896">
    <property type="entry name" value="4Fe4S_Fe-S-bd"/>
</dbReference>
<feature type="domain" description="4Fe-4S ferredoxin-type" evidence="1">
    <location>
        <begin position="5"/>
        <end position="32"/>
    </location>
</feature>
<gene>
    <name evidence="2" type="ORF">SDC9_173793</name>
</gene>
<protein>
    <recommendedName>
        <fullName evidence="1">4Fe-4S ferredoxin-type domain-containing protein</fullName>
    </recommendedName>
</protein>
<evidence type="ECO:0000259" key="1">
    <source>
        <dbReference type="PROSITE" id="PS51379"/>
    </source>
</evidence>
<organism evidence="2">
    <name type="scientific">bioreactor metagenome</name>
    <dbReference type="NCBI Taxonomy" id="1076179"/>
    <lineage>
        <taxon>unclassified sequences</taxon>
        <taxon>metagenomes</taxon>
        <taxon>ecological metagenomes</taxon>
    </lineage>
</organism>
<feature type="domain" description="4Fe-4S ferredoxin-type" evidence="1">
    <location>
        <begin position="33"/>
        <end position="63"/>
    </location>
</feature>
<dbReference type="EMBL" id="VSSQ01075861">
    <property type="protein sequence ID" value="MPN26369.1"/>
    <property type="molecule type" value="Genomic_DNA"/>
</dbReference>
<dbReference type="SUPFAM" id="SSF54862">
    <property type="entry name" value="4Fe-4S ferredoxins"/>
    <property type="match status" value="1"/>
</dbReference>
<sequence length="170" mass="18791">MHMGVKPRIRKHRCRRCGICVGRCRVGAIALSPVPRIDHALCVGCGGCFAACPNKAVSVLSWDGLRNLIFGGRIFREKLVEYACAAHRGKRNIYLNFALNITRGCDCEPLPMRGVVPDVGILAAVDPVAIDAACYDLTARQGKRFRGREQLAYAEKIGMGNTRYRLFEII</sequence>
<dbReference type="Gene3D" id="3.30.70.20">
    <property type="match status" value="1"/>
</dbReference>
<dbReference type="AlphaFoldDB" id="A0A645GKJ0"/>
<comment type="caution">
    <text evidence="2">The sequence shown here is derived from an EMBL/GenBank/DDBJ whole genome shotgun (WGS) entry which is preliminary data.</text>
</comment>
<name>A0A645GKJ0_9ZZZZ</name>
<dbReference type="PROSITE" id="PS00198">
    <property type="entry name" value="4FE4S_FER_1"/>
    <property type="match status" value="1"/>
</dbReference>
<reference evidence="2" key="1">
    <citation type="submission" date="2019-08" db="EMBL/GenBank/DDBJ databases">
        <authorList>
            <person name="Kucharzyk K."/>
            <person name="Murdoch R.W."/>
            <person name="Higgins S."/>
            <person name="Loffler F."/>
        </authorList>
    </citation>
    <scope>NUCLEOTIDE SEQUENCE</scope>
</reference>
<dbReference type="InterPro" id="IPR007160">
    <property type="entry name" value="DUF362"/>
</dbReference>
<proteinExistence type="predicted"/>